<evidence type="ECO:0000259" key="2">
    <source>
        <dbReference type="Pfam" id="PF00535"/>
    </source>
</evidence>
<evidence type="ECO:0000313" key="4">
    <source>
        <dbReference type="Proteomes" id="UP000682202"/>
    </source>
</evidence>
<dbReference type="Proteomes" id="UP000682202">
    <property type="component" value="Chromosome"/>
</dbReference>
<dbReference type="SUPFAM" id="SSF53448">
    <property type="entry name" value="Nucleotide-diphospho-sugar transferases"/>
    <property type="match status" value="1"/>
</dbReference>
<dbReference type="InterPro" id="IPR029044">
    <property type="entry name" value="Nucleotide-diphossugar_trans"/>
</dbReference>
<feature type="compositionally biased region" description="Basic and acidic residues" evidence="1">
    <location>
        <begin position="70"/>
        <end position="81"/>
    </location>
</feature>
<reference evidence="3" key="1">
    <citation type="submission" date="2019-12" db="EMBL/GenBank/DDBJ databases">
        <title>Mycobacterium spongiae sp. nov.</title>
        <authorList>
            <person name="Stinear T."/>
        </authorList>
    </citation>
    <scope>NUCLEOTIDE SEQUENCE</scope>
    <source>
        <strain evidence="3">FSD4b-SM</strain>
    </source>
</reference>
<dbReference type="PANTHER" id="PTHR22916">
    <property type="entry name" value="GLYCOSYLTRANSFERASE"/>
    <property type="match status" value="1"/>
</dbReference>
<accession>A0A975PZH9</accession>
<protein>
    <submittedName>
        <fullName evidence="3">Glycosyltransferase</fullName>
    </submittedName>
</protein>
<sequence>MKRYRTRYPRGLPVAGSVADYAGCCDTNSVICSDARGELLAGVRVNLLSTATRRHRAVGGRSPRAGDPTRPARDGRQELRRAGRKLTVPETTAANPPKVSIVSTAYNQETYVRQTYDSFVAQQTDFPVEIIVADDASTDSTPAIIREYTDRYPQLFRPIFRPENLGLNANLIGAMSTARGEYLALCEGDDYWIDPLKLSKQVAFLDRHPEAAVCFHPVWVVWDDGRADDVVYPPLEWHYDFSVEALIERAFIQTNSVMYRRLPRYDDIPADIMPLDYYLHLRHAVRGDVAMLPETMAVYRRHAEGMWYDALMNPSKFWLAQGAAHAATFDAVIDLIIGNPAREHVVGKMCDWVLGEIAKVPGTEGRAALLDCIARHPRLAMLALQYQRTDTPWRQFKGRLSNRMWKARANMDVYSARLKNQTTKARRSPTPIGEAR</sequence>
<proteinExistence type="predicted"/>
<dbReference type="Pfam" id="PF00535">
    <property type="entry name" value="Glycos_transf_2"/>
    <property type="match status" value="1"/>
</dbReference>
<dbReference type="KEGG" id="mspg:F6B93_09625"/>
<evidence type="ECO:0000256" key="1">
    <source>
        <dbReference type="SAM" id="MobiDB-lite"/>
    </source>
</evidence>
<feature type="domain" description="Glycosyltransferase 2-like" evidence="2">
    <location>
        <begin position="100"/>
        <end position="227"/>
    </location>
</feature>
<organism evidence="3 4">
    <name type="scientific">Mycobacterium spongiae</name>
    <dbReference type="NCBI Taxonomy" id="886343"/>
    <lineage>
        <taxon>Bacteria</taxon>
        <taxon>Bacillati</taxon>
        <taxon>Actinomycetota</taxon>
        <taxon>Actinomycetes</taxon>
        <taxon>Mycobacteriales</taxon>
        <taxon>Mycobacteriaceae</taxon>
        <taxon>Mycobacterium</taxon>
    </lineage>
</organism>
<dbReference type="Gene3D" id="3.90.550.10">
    <property type="entry name" value="Spore Coat Polysaccharide Biosynthesis Protein SpsA, Chain A"/>
    <property type="match status" value="1"/>
</dbReference>
<feature type="region of interest" description="Disordered" evidence="1">
    <location>
        <begin position="54"/>
        <end position="93"/>
    </location>
</feature>
<gene>
    <name evidence="3" type="ORF">F6B93_09625</name>
</gene>
<keyword evidence="4" id="KW-1185">Reference proteome</keyword>
<dbReference type="PANTHER" id="PTHR22916:SF3">
    <property type="entry name" value="UDP-GLCNAC:BETAGAL BETA-1,3-N-ACETYLGLUCOSAMINYLTRANSFERASE-LIKE PROTEIN 1"/>
    <property type="match status" value="1"/>
</dbReference>
<name>A0A975PZH9_9MYCO</name>
<dbReference type="InterPro" id="IPR001173">
    <property type="entry name" value="Glyco_trans_2-like"/>
</dbReference>
<evidence type="ECO:0000313" key="3">
    <source>
        <dbReference type="EMBL" id="QUR69703.1"/>
    </source>
</evidence>
<dbReference type="FunFam" id="3.90.550.10:FF:000166">
    <property type="entry name" value="Probable sugar transferase"/>
    <property type="match status" value="1"/>
</dbReference>
<dbReference type="GO" id="GO:0016758">
    <property type="term" value="F:hexosyltransferase activity"/>
    <property type="evidence" value="ECO:0007669"/>
    <property type="project" value="UniProtKB-ARBA"/>
</dbReference>
<dbReference type="EMBL" id="CP046600">
    <property type="protein sequence ID" value="QUR69703.1"/>
    <property type="molecule type" value="Genomic_DNA"/>
</dbReference>
<dbReference type="AlphaFoldDB" id="A0A975PZH9"/>